<dbReference type="PANTHER" id="PTHR40429">
    <property type="entry name" value="FLAGELLAR ASSOCIATED PROTEIN"/>
    <property type="match status" value="1"/>
</dbReference>
<organism evidence="3 4">
    <name type="scientific">Volvox reticuliferus</name>
    <dbReference type="NCBI Taxonomy" id="1737510"/>
    <lineage>
        <taxon>Eukaryota</taxon>
        <taxon>Viridiplantae</taxon>
        <taxon>Chlorophyta</taxon>
        <taxon>core chlorophytes</taxon>
        <taxon>Chlorophyceae</taxon>
        <taxon>CS clade</taxon>
        <taxon>Chlamydomonadales</taxon>
        <taxon>Volvocaceae</taxon>
        <taxon>Volvox</taxon>
    </lineage>
</organism>
<gene>
    <name evidence="2" type="ORF">Vretifemale_3125</name>
    <name evidence="3" type="ORF">Vretimale_4512</name>
</gene>
<evidence type="ECO:0000313" key="5">
    <source>
        <dbReference type="Proteomes" id="UP000747110"/>
    </source>
</evidence>
<comment type="caution">
    <text evidence="3">The sequence shown here is derived from an EMBL/GenBank/DDBJ whole genome shotgun (WGS) entry which is preliminary data.</text>
</comment>
<reference evidence="3" key="1">
    <citation type="journal article" date="2021" name="Proc. Natl. Acad. Sci. U.S.A.">
        <title>Three genomes in the algal genus Volvox reveal the fate of a haploid sex-determining region after a transition to homothallism.</title>
        <authorList>
            <person name="Yamamoto K."/>
            <person name="Hamaji T."/>
            <person name="Kawai-Toyooka H."/>
            <person name="Matsuzaki R."/>
            <person name="Takahashi F."/>
            <person name="Nishimura Y."/>
            <person name="Kawachi M."/>
            <person name="Noguchi H."/>
            <person name="Minakuchi Y."/>
            <person name="Umen J.G."/>
            <person name="Toyoda A."/>
            <person name="Nozaki H."/>
        </authorList>
    </citation>
    <scope>NUCLEOTIDE SEQUENCE</scope>
    <source>
        <strain evidence="3">NIES-3785</strain>
        <strain evidence="2">NIES-3786</strain>
    </source>
</reference>
<evidence type="ECO:0008006" key="6">
    <source>
        <dbReference type="Google" id="ProtNLM"/>
    </source>
</evidence>
<name>A0A8J4DB49_9CHLO</name>
<evidence type="ECO:0000313" key="3">
    <source>
        <dbReference type="EMBL" id="GIL99313.1"/>
    </source>
</evidence>
<feature type="compositionally biased region" description="Low complexity" evidence="1">
    <location>
        <begin position="179"/>
        <end position="188"/>
    </location>
</feature>
<dbReference type="EMBL" id="BNCQ01000006">
    <property type="protein sequence ID" value="GIL99313.1"/>
    <property type="molecule type" value="Genomic_DNA"/>
</dbReference>
<dbReference type="OrthoDB" id="525812at2759"/>
<evidence type="ECO:0000256" key="1">
    <source>
        <dbReference type="SAM" id="MobiDB-lite"/>
    </source>
</evidence>
<proteinExistence type="predicted"/>
<protein>
    <recommendedName>
        <fullName evidence="6">Flagellar associated protein</fullName>
    </recommendedName>
</protein>
<dbReference type="Pfam" id="PF07004">
    <property type="entry name" value="SHIPPO-rpt"/>
    <property type="match status" value="2"/>
</dbReference>
<accession>A0A8J4DB49</accession>
<dbReference type="PANTHER" id="PTHR40429:SF1">
    <property type="entry name" value="FLAGELLAR ASSOCIATED PROTEIN"/>
    <property type="match status" value="1"/>
</dbReference>
<feature type="compositionally biased region" description="Polar residues" evidence="1">
    <location>
        <begin position="1"/>
        <end position="10"/>
    </location>
</feature>
<evidence type="ECO:0000313" key="4">
    <source>
        <dbReference type="Proteomes" id="UP000722791"/>
    </source>
</evidence>
<dbReference type="Proteomes" id="UP000747110">
    <property type="component" value="Unassembled WGS sequence"/>
</dbReference>
<keyword evidence="5" id="KW-1185">Reference proteome</keyword>
<feature type="compositionally biased region" description="Polar residues" evidence="1">
    <location>
        <begin position="259"/>
        <end position="284"/>
    </location>
</feature>
<feature type="region of interest" description="Disordered" evidence="1">
    <location>
        <begin position="257"/>
        <end position="312"/>
    </location>
</feature>
<sequence length="312" mass="34187">MAVHDSQNPFVKQPWGRPSGRSMFGKQADSKKTNSPAFSMGGSRESREKIFLSQSHVEIDRKCREGPGHIYNVPGALDRQAEARKETAASYSFPQTARLKLTPSTTPGPGIYQPVVNAIGDQPTSPNPSPARVRFGSSTREQAQRVFLSSRHIEQQRGTMGSPPGSYDLPGALGHQVTSSKTSSPSFSLPRTDRLKDRYEALSKTMPAAGQYETWNSIGKQTLSLSRTMPAYGFGSSDREKESARFITSQHAKALRGSFSPNNYDRQQPTNMTSFGKQSLSVRTNLPAYGFGSQPRMVFKTSQTPGPGAYEN</sequence>
<dbReference type="Proteomes" id="UP000722791">
    <property type="component" value="Unassembled WGS sequence"/>
</dbReference>
<feature type="region of interest" description="Disordered" evidence="1">
    <location>
        <begin position="1"/>
        <end position="46"/>
    </location>
</feature>
<dbReference type="AlphaFoldDB" id="A0A8J4DB49"/>
<dbReference type="EMBL" id="BNCP01000004">
    <property type="protein sequence ID" value="GIL72829.1"/>
    <property type="molecule type" value="Genomic_DNA"/>
</dbReference>
<feature type="region of interest" description="Disordered" evidence="1">
    <location>
        <begin position="154"/>
        <end position="191"/>
    </location>
</feature>
<evidence type="ECO:0000313" key="2">
    <source>
        <dbReference type="EMBL" id="GIL72829.1"/>
    </source>
</evidence>
<dbReference type="InterPro" id="IPR010736">
    <property type="entry name" value="SHIPPO-rpt"/>
</dbReference>